<dbReference type="SUPFAM" id="SSF53474">
    <property type="entry name" value="alpha/beta-Hydrolases"/>
    <property type="match status" value="1"/>
</dbReference>
<protein>
    <recommendedName>
        <fullName evidence="1">Serine aminopeptidase S33 domain-containing protein</fullName>
    </recommendedName>
</protein>
<reference evidence="2" key="1">
    <citation type="journal article" date="2014" name="Int. J. Syst. Evol. Microbiol.">
        <title>Complete genome sequence of Corynebacterium casei LMG S-19264T (=DSM 44701T), isolated from a smear-ripened cheese.</title>
        <authorList>
            <consortium name="US DOE Joint Genome Institute (JGI-PGF)"/>
            <person name="Walter F."/>
            <person name="Albersmeier A."/>
            <person name="Kalinowski J."/>
            <person name="Ruckert C."/>
        </authorList>
    </citation>
    <scope>NUCLEOTIDE SEQUENCE</scope>
    <source>
        <strain evidence="2">JCM 3035</strain>
    </source>
</reference>
<evidence type="ECO:0000313" key="2">
    <source>
        <dbReference type="EMBL" id="GGL15624.1"/>
    </source>
</evidence>
<sequence length="280" mass="30600">MFTFDSTDGVTIHVHEWRPNTPPRAVVQIAHGMGEHASRYAPLAAALTDQGFTIYANDHRGHGLSRHASPGHLGDNGWNRLVEDLAALSAIAHERHPGLPLVLISHSLGSFAAQQYILRHAALINAVALTGTTAVDVMLAGQTTEEDPLRALNAAFEPARTPFDWLSRDERAVDAYLADPLCGFSLDAQGMADLARASPTLADPQGVPAQLPICVMVGDMDPLNEQLQLSDLLVKRYRTAGVTDITYRTYPGARHELFNETNRQEVINDLLTWLNHALPR</sequence>
<accession>A0A917VUM7</accession>
<dbReference type="InterPro" id="IPR022742">
    <property type="entry name" value="Hydrolase_4"/>
</dbReference>
<evidence type="ECO:0000259" key="1">
    <source>
        <dbReference type="Pfam" id="PF12146"/>
    </source>
</evidence>
<proteinExistence type="predicted"/>
<dbReference type="RefSeq" id="WP_189327562.1">
    <property type="nucleotide sequence ID" value="NZ_BMPQ01000053.1"/>
</dbReference>
<evidence type="ECO:0000313" key="3">
    <source>
        <dbReference type="Proteomes" id="UP000637788"/>
    </source>
</evidence>
<keyword evidence="3" id="KW-1185">Reference proteome</keyword>
<dbReference type="EMBL" id="BMPQ01000053">
    <property type="protein sequence ID" value="GGL15624.1"/>
    <property type="molecule type" value="Genomic_DNA"/>
</dbReference>
<dbReference type="InterPro" id="IPR029058">
    <property type="entry name" value="AB_hydrolase_fold"/>
</dbReference>
<dbReference type="Gene3D" id="3.40.50.1820">
    <property type="entry name" value="alpha/beta hydrolase"/>
    <property type="match status" value="1"/>
</dbReference>
<dbReference type="InterPro" id="IPR051044">
    <property type="entry name" value="MAG_DAG_Lipase"/>
</dbReference>
<reference evidence="2" key="2">
    <citation type="submission" date="2020-09" db="EMBL/GenBank/DDBJ databases">
        <authorList>
            <person name="Sun Q."/>
            <person name="Ohkuma M."/>
        </authorList>
    </citation>
    <scope>NUCLEOTIDE SEQUENCE</scope>
    <source>
        <strain evidence="2">JCM 3035</strain>
    </source>
</reference>
<dbReference type="Pfam" id="PF12146">
    <property type="entry name" value="Hydrolase_4"/>
    <property type="match status" value="1"/>
</dbReference>
<dbReference type="PANTHER" id="PTHR11614">
    <property type="entry name" value="PHOSPHOLIPASE-RELATED"/>
    <property type="match status" value="1"/>
</dbReference>
<name>A0A917VUM7_9ACTN</name>
<organism evidence="2 3">
    <name type="scientific">Streptomyces flaveus</name>
    <dbReference type="NCBI Taxonomy" id="66370"/>
    <lineage>
        <taxon>Bacteria</taxon>
        <taxon>Bacillati</taxon>
        <taxon>Actinomycetota</taxon>
        <taxon>Actinomycetes</taxon>
        <taxon>Kitasatosporales</taxon>
        <taxon>Streptomycetaceae</taxon>
        <taxon>Streptomyces</taxon>
        <taxon>Streptomyces aurantiacus group</taxon>
    </lineage>
</organism>
<gene>
    <name evidence="2" type="ORF">GCM10010094_90660</name>
</gene>
<dbReference type="AlphaFoldDB" id="A0A917VUM7"/>
<comment type="caution">
    <text evidence="2">The sequence shown here is derived from an EMBL/GenBank/DDBJ whole genome shotgun (WGS) entry which is preliminary data.</text>
</comment>
<feature type="domain" description="Serine aminopeptidase S33" evidence="1">
    <location>
        <begin position="22"/>
        <end position="262"/>
    </location>
</feature>
<dbReference type="Proteomes" id="UP000637788">
    <property type="component" value="Unassembled WGS sequence"/>
</dbReference>